<evidence type="ECO:0000256" key="1">
    <source>
        <dbReference type="SAM" id="Coils"/>
    </source>
</evidence>
<dbReference type="PANTHER" id="PTHR28080">
    <property type="entry name" value="PEROXISOMAL BIOGENESIS FACTOR 3"/>
    <property type="match status" value="1"/>
</dbReference>
<dbReference type="GO" id="GO:0030674">
    <property type="term" value="F:protein-macromolecule adaptor activity"/>
    <property type="evidence" value="ECO:0007669"/>
    <property type="project" value="TreeGrafter"/>
</dbReference>
<keyword evidence="3" id="KW-0472">Membrane</keyword>
<proteinExistence type="predicted"/>
<evidence type="ECO:0000313" key="4">
    <source>
        <dbReference type="EMBL" id="KAI9634998.1"/>
    </source>
</evidence>
<feature type="coiled-coil region" evidence="1">
    <location>
        <begin position="351"/>
        <end position="378"/>
    </location>
</feature>
<evidence type="ECO:0000313" key="6">
    <source>
        <dbReference type="Proteomes" id="UP001164286"/>
    </source>
</evidence>
<dbReference type="AlphaFoldDB" id="A0AA38LVA3"/>
<keyword evidence="3" id="KW-0812">Transmembrane</keyword>
<feature type="transmembrane region" description="Helical" evidence="3">
    <location>
        <begin position="54"/>
        <end position="73"/>
    </location>
</feature>
<dbReference type="EMBL" id="JAKWFO010000005">
    <property type="protein sequence ID" value="KAI9635011.1"/>
    <property type="molecule type" value="Genomic_DNA"/>
</dbReference>
<dbReference type="PANTHER" id="PTHR28080:SF1">
    <property type="entry name" value="PEROXISOMAL BIOGENESIS FACTOR 3"/>
    <property type="match status" value="1"/>
</dbReference>
<reference evidence="5" key="1">
    <citation type="journal article" date="2022" name="G3 (Bethesda)">
        <title>High quality genome of the basidiomycete yeast Dioszegia hungarica PDD-24b-2 isolated from cloud water.</title>
        <authorList>
            <person name="Jarrige D."/>
            <person name="Haridas S."/>
            <person name="Bleykasten-Grosshans C."/>
            <person name="Joly M."/>
            <person name="Nadalig T."/>
            <person name="Sancelme M."/>
            <person name="Vuilleumier S."/>
            <person name="Grigoriev I.V."/>
            <person name="Amato P."/>
            <person name="Bringel F."/>
        </authorList>
    </citation>
    <scope>NUCLEOTIDE SEQUENCE</scope>
    <source>
        <strain evidence="5">PDD-24b-2</strain>
    </source>
</reference>
<dbReference type="GO" id="GO:0005778">
    <property type="term" value="C:peroxisomal membrane"/>
    <property type="evidence" value="ECO:0007669"/>
    <property type="project" value="InterPro"/>
</dbReference>
<evidence type="ECO:0000256" key="2">
    <source>
        <dbReference type="SAM" id="MobiDB-lite"/>
    </source>
</evidence>
<feature type="compositionally biased region" description="Basic and acidic residues" evidence="2">
    <location>
        <begin position="166"/>
        <end position="180"/>
    </location>
</feature>
<dbReference type="InterPro" id="IPR006966">
    <property type="entry name" value="Peroxin-3"/>
</dbReference>
<evidence type="ECO:0000256" key="3">
    <source>
        <dbReference type="SAM" id="Phobius"/>
    </source>
</evidence>
<keyword evidence="6" id="KW-1185">Reference proteome</keyword>
<protein>
    <submittedName>
        <fullName evidence="5">Pex3p</fullName>
    </submittedName>
</protein>
<evidence type="ECO:0000313" key="5">
    <source>
        <dbReference type="EMBL" id="KAI9635011.1"/>
    </source>
</evidence>
<gene>
    <name evidence="5" type="ORF">MKK02DRAFT_32538</name>
    <name evidence="4" type="ORF">MKK02DRAFT_43674</name>
</gene>
<comment type="caution">
    <text evidence="5">The sequence shown here is derived from an EMBL/GenBank/DDBJ whole genome shotgun (WGS) entry which is preliminary data.</text>
</comment>
<keyword evidence="1" id="KW-0175">Coiled coil</keyword>
<dbReference type="GeneID" id="77727731"/>
<dbReference type="Pfam" id="PF04882">
    <property type="entry name" value="Peroxin-3"/>
    <property type="match status" value="1"/>
</dbReference>
<feature type="region of interest" description="Disordered" evidence="2">
    <location>
        <begin position="99"/>
        <end position="236"/>
    </location>
</feature>
<organism evidence="5 6">
    <name type="scientific">Dioszegia hungarica</name>
    <dbReference type="NCBI Taxonomy" id="4972"/>
    <lineage>
        <taxon>Eukaryota</taxon>
        <taxon>Fungi</taxon>
        <taxon>Dikarya</taxon>
        <taxon>Basidiomycota</taxon>
        <taxon>Agaricomycotina</taxon>
        <taxon>Tremellomycetes</taxon>
        <taxon>Tremellales</taxon>
        <taxon>Bulleribasidiaceae</taxon>
        <taxon>Dioszegia</taxon>
    </lineage>
</organism>
<dbReference type="EMBL" id="JAKWFO010000005">
    <property type="protein sequence ID" value="KAI9634998.1"/>
    <property type="molecule type" value="Genomic_DNA"/>
</dbReference>
<name>A0AA38LVA3_9TREE</name>
<keyword evidence="3" id="KW-1133">Transmembrane helix</keyword>
<dbReference type="Proteomes" id="UP001164286">
    <property type="component" value="Unassembled WGS sequence"/>
</dbReference>
<feature type="compositionally biased region" description="Low complexity" evidence="2">
    <location>
        <begin position="193"/>
        <end position="208"/>
    </location>
</feature>
<dbReference type="GO" id="GO:0045046">
    <property type="term" value="P:protein import into peroxisome membrane"/>
    <property type="evidence" value="ECO:0007669"/>
    <property type="project" value="TreeGrafter"/>
</dbReference>
<feature type="transmembrane region" description="Helical" evidence="3">
    <location>
        <begin position="16"/>
        <end position="34"/>
    </location>
</feature>
<accession>A0AA38LVA3</accession>
<sequence length="582" mass="63667">MTAPNQSAWTRRLRRLTYFAGVFGTFYLVSSYALDRMREARMRALKDRKNKDLLKAHFTTLLSTLSFTLYALLPTLSPQLESAYPVKLTSQALQGLSNPASSQISSISGAETESPSHGILESSVPDMPVQVDSREGSVGGAEDVRRGSEQSEGPEGSVSESWASEFRGRRGDEESSHAETDDGLSSAVSQPISLPLSDLSTSSGSPPSDMTASSHFHLSPSPPRHRDASPTGLEALSSKSKKELWRDLKVQSLTRAITTAYLVPLLYLLTTSQLSTLARERYLADVRASLPPVALASPSTPSKDSWLPSTESGGISGLIAESASLLPDPLALLPTFVRSRLPWSSPVHLSAEDQELALLRAEEKREAEEMERAEAERMYLTYSWWILHEGWRVVAGRVEAGVERVIGPMGLKRELSLNDWEALTRDIRRCVDYEDESNMAFNFTPHLLPSSPLPRTFTPSCPLPSSPPSPHLARLLSQTRTHLASPDAAYLIQSGVDNMVSKLLESLDSELYRPAGFSMFPTERAEGGEEDEGQTRRLAECLPAFSRWGKGVWEGVPDGGVEAVLGMGEFEGFAGLIFGDWA</sequence>
<dbReference type="RefSeq" id="XP_052944788.1">
    <property type="nucleotide sequence ID" value="XM_053088526.1"/>
</dbReference>